<evidence type="ECO:0000256" key="6">
    <source>
        <dbReference type="ARBA" id="ARBA00022723"/>
    </source>
</evidence>
<evidence type="ECO:0000256" key="7">
    <source>
        <dbReference type="ARBA" id="ARBA00023004"/>
    </source>
</evidence>
<dbReference type="NCBIfam" id="TIGR00719">
    <property type="entry name" value="sda_beta"/>
    <property type="match status" value="1"/>
</dbReference>
<evidence type="ECO:0000259" key="13">
    <source>
        <dbReference type="PROSITE" id="PS51671"/>
    </source>
</evidence>
<dbReference type="InterPro" id="IPR045865">
    <property type="entry name" value="ACT-like_dom_sf"/>
</dbReference>
<dbReference type="Gene3D" id="3.30.1330.90">
    <property type="entry name" value="D-3-phosphoglycerate dehydrogenase, domain 3"/>
    <property type="match status" value="1"/>
</dbReference>
<keyword evidence="15" id="KW-1185">Reference proteome</keyword>
<dbReference type="Proteomes" id="UP000659630">
    <property type="component" value="Unassembled WGS sequence"/>
</dbReference>
<dbReference type="InterPro" id="IPR002912">
    <property type="entry name" value="ACT_dom"/>
</dbReference>
<dbReference type="Pfam" id="PF01842">
    <property type="entry name" value="ACT"/>
    <property type="match status" value="1"/>
</dbReference>
<evidence type="ECO:0000256" key="2">
    <source>
        <dbReference type="ARBA" id="ARBA00004742"/>
    </source>
</evidence>
<proteinExistence type="inferred from homology"/>
<dbReference type="Gene3D" id="3.30.70.260">
    <property type="match status" value="1"/>
</dbReference>
<evidence type="ECO:0000256" key="3">
    <source>
        <dbReference type="ARBA" id="ARBA00008636"/>
    </source>
</evidence>
<dbReference type="PANTHER" id="PTHR30182">
    <property type="entry name" value="L-SERINE DEHYDRATASE"/>
    <property type="match status" value="1"/>
</dbReference>
<keyword evidence="8 11" id="KW-0411">Iron-sulfur</keyword>
<keyword evidence="9 11" id="KW-0456">Lyase</keyword>
<evidence type="ECO:0000313" key="15">
    <source>
        <dbReference type="Proteomes" id="UP000659630"/>
    </source>
</evidence>
<name>A0A923L162_9FIRM</name>
<gene>
    <name evidence="14" type="primary">sdaAB</name>
    <name evidence="14" type="ORF">H8S23_08000</name>
</gene>
<dbReference type="SUPFAM" id="SSF55021">
    <property type="entry name" value="ACT-like"/>
    <property type="match status" value="1"/>
</dbReference>
<dbReference type="Pfam" id="PF03315">
    <property type="entry name" value="SDH_beta"/>
    <property type="match status" value="1"/>
</dbReference>
<comment type="pathway">
    <text evidence="2 11">Carbohydrate biosynthesis; gluconeogenesis.</text>
</comment>
<evidence type="ECO:0000256" key="1">
    <source>
        <dbReference type="ARBA" id="ARBA00001966"/>
    </source>
</evidence>
<evidence type="ECO:0000313" key="14">
    <source>
        <dbReference type="EMBL" id="MBC5581452.1"/>
    </source>
</evidence>
<evidence type="ECO:0000256" key="10">
    <source>
        <dbReference type="ARBA" id="ARBA00049406"/>
    </source>
</evidence>
<dbReference type="GO" id="GO:0046872">
    <property type="term" value="F:metal ion binding"/>
    <property type="evidence" value="ECO:0007669"/>
    <property type="project" value="UniProtKB-UniRule"/>
</dbReference>
<comment type="catalytic activity">
    <reaction evidence="10 11 12">
        <text>L-serine = pyruvate + NH4(+)</text>
        <dbReference type="Rhea" id="RHEA:19169"/>
        <dbReference type="ChEBI" id="CHEBI:15361"/>
        <dbReference type="ChEBI" id="CHEBI:28938"/>
        <dbReference type="ChEBI" id="CHEBI:33384"/>
        <dbReference type="EC" id="4.3.1.17"/>
    </reaction>
</comment>
<keyword evidence="6 11" id="KW-0479">Metal-binding</keyword>
<protein>
    <recommendedName>
        <fullName evidence="11">L-serine deaminase</fullName>
    </recommendedName>
</protein>
<dbReference type="GO" id="GO:0006094">
    <property type="term" value="P:gluconeogenesis"/>
    <property type="evidence" value="ECO:0007669"/>
    <property type="project" value="UniProtKB-UniRule"/>
</dbReference>
<dbReference type="CDD" id="cd04903">
    <property type="entry name" value="ACT_LSD"/>
    <property type="match status" value="1"/>
</dbReference>
<comment type="similarity">
    <text evidence="3 11 12">Belongs to the iron-sulfur dependent L-serine dehydratase family.</text>
</comment>
<dbReference type="EMBL" id="JACONZ010000002">
    <property type="protein sequence ID" value="MBC5581452.1"/>
    <property type="molecule type" value="Genomic_DNA"/>
</dbReference>
<evidence type="ECO:0000256" key="8">
    <source>
        <dbReference type="ARBA" id="ARBA00023014"/>
    </source>
</evidence>
<dbReference type="RefSeq" id="WP_186887803.1">
    <property type="nucleotide sequence ID" value="NZ_JACONZ010000002.1"/>
</dbReference>
<sequence>MNISLFEVLGPVMIGPSSSHTAGAAKLARVARIIAERPFHRVTFGLYGSFAKTGVGHGTRQALLAGAMGFQEDDERIKNIEPLAAEAGMEYEFYDVELDDAHENTAVITFYCDDGGETQVTGCSVGGGRIKITDIDGLAANIRAEAPTLLITQNDKPGVVGAVSGLLAESGLNIAVMRVSRVAKGDIANCVIETDGRIGSDLVQRIRQLPNVRSVRAINI</sequence>
<dbReference type="PIRSF" id="PIRSF036692">
    <property type="entry name" value="SDH_B"/>
    <property type="match status" value="1"/>
</dbReference>
<accession>A0A923L162</accession>
<keyword evidence="5 11" id="KW-0004">4Fe-4S</keyword>
<comment type="caution">
    <text evidence="14">The sequence shown here is derived from an EMBL/GenBank/DDBJ whole genome shotgun (WGS) entry which is preliminary data.</text>
</comment>
<dbReference type="GO" id="GO:0051539">
    <property type="term" value="F:4 iron, 4 sulfur cluster binding"/>
    <property type="evidence" value="ECO:0007669"/>
    <property type="project" value="UniProtKB-UniRule"/>
</dbReference>
<evidence type="ECO:0000256" key="11">
    <source>
        <dbReference type="PIRNR" id="PIRNR036692"/>
    </source>
</evidence>
<dbReference type="SUPFAM" id="SSF143548">
    <property type="entry name" value="Serine metabolism enzymes domain"/>
    <property type="match status" value="1"/>
</dbReference>
<organism evidence="14 15">
    <name type="scientific">Anaerofilum hominis</name>
    <dbReference type="NCBI Taxonomy" id="2763016"/>
    <lineage>
        <taxon>Bacteria</taxon>
        <taxon>Bacillati</taxon>
        <taxon>Bacillota</taxon>
        <taxon>Clostridia</taxon>
        <taxon>Eubacteriales</taxon>
        <taxon>Oscillospiraceae</taxon>
        <taxon>Anaerofilum</taxon>
    </lineage>
</organism>
<evidence type="ECO:0000256" key="5">
    <source>
        <dbReference type="ARBA" id="ARBA00022485"/>
    </source>
</evidence>
<dbReference type="InterPro" id="IPR005131">
    <property type="entry name" value="Ser_deHydtase_bsu"/>
</dbReference>
<dbReference type="InterPro" id="IPR051318">
    <property type="entry name" value="Fe-S_L-Ser"/>
</dbReference>
<dbReference type="AlphaFoldDB" id="A0A923L162"/>
<dbReference type="GO" id="GO:0003941">
    <property type="term" value="F:L-serine ammonia-lyase activity"/>
    <property type="evidence" value="ECO:0007669"/>
    <property type="project" value="UniProtKB-UniRule"/>
</dbReference>
<feature type="domain" description="ACT" evidence="13">
    <location>
        <begin position="148"/>
        <end position="220"/>
    </location>
</feature>
<evidence type="ECO:0000256" key="12">
    <source>
        <dbReference type="RuleBase" id="RU366059"/>
    </source>
</evidence>
<dbReference type="InterPro" id="IPR004643">
    <property type="entry name" value="Fe-S_L-Ser_bsu"/>
</dbReference>
<dbReference type="PANTHER" id="PTHR30182:SF12">
    <property type="entry name" value="L-SERINE DEHYDRATASE, BETA CHAIN-RELATED"/>
    <property type="match status" value="1"/>
</dbReference>
<dbReference type="PROSITE" id="PS51671">
    <property type="entry name" value="ACT"/>
    <property type="match status" value="1"/>
</dbReference>
<evidence type="ECO:0000256" key="9">
    <source>
        <dbReference type="ARBA" id="ARBA00023239"/>
    </source>
</evidence>
<comment type="cofactor">
    <cofactor evidence="1 12">
        <name>[4Fe-4S] cluster</name>
        <dbReference type="ChEBI" id="CHEBI:49883"/>
    </cofactor>
</comment>
<dbReference type="InterPro" id="IPR029009">
    <property type="entry name" value="ASB_dom_sf"/>
</dbReference>
<reference evidence="14" key="1">
    <citation type="submission" date="2020-08" db="EMBL/GenBank/DDBJ databases">
        <title>Genome public.</title>
        <authorList>
            <person name="Liu C."/>
            <person name="Sun Q."/>
        </authorList>
    </citation>
    <scope>NUCLEOTIDE SEQUENCE</scope>
    <source>
        <strain evidence="14">BX8</strain>
    </source>
</reference>
<evidence type="ECO:0000256" key="4">
    <source>
        <dbReference type="ARBA" id="ARBA00022432"/>
    </source>
</evidence>
<keyword evidence="4 11" id="KW-0312">Gluconeogenesis</keyword>
<keyword evidence="7 11" id="KW-0408">Iron</keyword>